<dbReference type="SMART" id="SM00382">
    <property type="entry name" value="AAA"/>
    <property type="match status" value="1"/>
</dbReference>
<dbReference type="Gene3D" id="3.40.50.300">
    <property type="entry name" value="P-loop containing nucleotide triphosphate hydrolases"/>
    <property type="match status" value="1"/>
</dbReference>
<dbReference type="InterPro" id="IPR017871">
    <property type="entry name" value="ABC_transporter-like_CS"/>
</dbReference>
<dbReference type="InterPro" id="IPR003439">
    <property type="entry name" value="ABC_transporter-like_ATP-bd"/>
</dbReference>
<dbReference type="PROSITE" id="PS50893">
    <property type="entry name" value="ABC_TRANSPORTER_2"/>
    <property type="match status" value="1"/>
</dbReference>
<dbReference type="GO" id="GO:0005886">
    <property type="term" value="C:plasma membrane"/>
    <property type="evidence" value="ECO:0007669"/>
    <property type="project" value="TreeGrafter"/>
</dbReference>
<dbReference type="GO" id="GO:0016887">
    <property type="term" value="F:ATP hydrolysis activity"/>
    <property type="evidence" value="ECO:0007669"/>
    <property type="project" value="InterPro"/>
</dbReference>
<dbReference type="InterPro" id="IPR027417">
    <property type="entry name" value="P-loop_NTPase"/>
</dbReference>
<dbReference type="PROSITE" id="PS00211">
    <property type="entry name" value="ABC_TRANSPORTER_1"/>
    <property type="match status" value="1"/>
</dbReference>
<organism evidence="5">
    <name type="scientific">marine sediment metagenome</name>
    <dbReference type="NCBI Taxonomy" id="412755"/>
    <lineage>
        <taxon>unclassified sequences</taxon>
        <taxon>metagenomes</taxon>
        <taxon>ecological metagenomes</taxon>
    </lineage>
</organism>
<keyword evidence="3" id="KW-0067">ATP-binding</keyword>
<feature type="domain" description="ABC transporter" evidence="4">
    <location>
        <begin position="14"/>
        <end position="236"/>
    </location>
</feature>
<dbReference type="PANTHER" id="PTHR24220:SF611">
    <property type="entry name" value="ATP-BINDING COMPONENT OF ABC TRANSPORTER-RELATED"/>
    <property type="match status" value="1"/>
</dbReference>
<evidence type="ECO:0000259" key="4">
    <source>
        <dbReference type="PROSITE" id="PS50893"/>
    </source>
</evidence>
<dbReference type="InterPro" id="IPR003593">
    <property type="entry name" value="AAA+_ATPase"/>
</dbReference>
<evidence type="ECO:0000256" key="3">
    <source>
        <dbReference type="ARBA" id="ARBA00022840"/>
    </source>
</evidence>
<dbReference type="EMBL" id="LAZR01000499">
    <property type="protein sequence ID" value="KKN66499.1"/>
    <property type="molecule type" value="Genomic_DNA"/>
</dbReference>
<reference evidence="5" key="1">
    <citation type="journal article" date="2015" name="Nature">
        <title>Complex archaea that bridge the gap between prokaryotes and eukaryotes.</title>
        <authorList>
            <person name="Spang A."/>
            <person name="Saw J.H."/>
            <person name="Jorgensen S.L."/>
            <person name="Zaremba-Niedzwiedzka K."/>
            <person name="Martijn J."/>
            <person name="Lind A.E."/>
            <person name="van Eijk R."/>
            <person name="Schleper C."/>
            <person name="Guy L."/>
            <person name="Ettema T.J."/>
        </authorList>
    </citation>
    <scope>NUCLEOTIDE SEQUENCE</scope>
</reference>
<keyword evidence="2" id="KW-0547">Nucleotide-binding</keyword>
<gene>
    <name evidence="5" type="ORF">LCGC14_0471040</name>
</gene>
<sequence>MSSSVNKPLNKSAVALSHVVYRYPKSKAPILHIENWQVGSGEHVFVHGRSGSGKSTLLNLLAGILTANEGNIHLFGQSLLALNARQRDAFRANNIGMVFQQFNLVPYLSVLENIQLAAHFAGTTNEVVRQRCHSLLAGLSLEPQLMNRRADTLSVGQQQRVAIARALINNPRLLIIDEPTSALDSEAKSGFMTMLMQLANENETTLIFVSHDETLLPFFSHKISMSELNLAGVSYVD</sequence>
<proteinExistence type="predicted"/>
<evidence type="ECO:0000313" key="5">
    <source>
        <dbReference type="EMBL" id="KKN66499.1"/>
    </source>
</evidence>
<dbReference type="InterPro" id="IPR015854">
    <property type="entry name" value="ABC_transpr_LolD-like"/>
</dbReference>
<evidence type="ECO:0000256" key="2">
    <source>
        <dbReference type="ARBA" id="ARBA00022741"/>
    </source>
</evidence>
<dbReference type="Pfam" id="PF00005">
    <property type="entry name" value="ABC_tran"/>
    <property type="match status" value="1"/>
</dbReference>
<dbReference type="CDD" id="cd03255">
    <property type="entry name" value="ABC_MJ0796_LolCDE_FtsE"/>
    <property type="match status" value="1"/>
</dbReference>
<keyword evidence="1" id="KW-0813">Transport</keyword>
<accession>A0A0F9SHF4</accession>
<dbReference type="InterPro" id="IPR017911">
    <property type="entry name" value="MacB-like_ATP-bd"/>
</dbReference>
<dbReference type="GO" id="GO:0005524">
    <property type="term" value="F:ATP binding"/>
    <property type="evidence" value="ECO:0007669"/>
    <property type="project" value="UniProtKB-KW"/>
</dbReference>
<dbReference type="PANTHER" id="PTHR24220">
    <property type="entry name" value="IMPORT ATP-BINDING PROTEIN"/>
    <property type="match status" value="1"/>
</dbReference>
<comment type="caution">
    <text evidence="5">The sequence shown here is derived from an EMBL/GenBank/DDBJ whole genome shotgun (WGS) entry which is preliminary data.</text>
</comment>
<evidence type="ECO:0000256" key="1">
    <source>
        <dbReference type="ARBA" id="ARBA00022448"/>
    </source>
</evidence>
<dbReference type="GO" id="GO:0022857">
    <property type="term" value="F:transmembrane transporter activity"/>
    <property type="evidence" value="ECO:0007669"/>
    <property type="project" value="TreeGrafter"/>
</dbReference>
<name>A0A0F9SHF4_9ZZZZ</name>
<protein>
    <recommendedName>
        <fullName evidence="4">ABC transporter domain-containing protein</fullName>
    </recommendedName>
</protein>
<dbReference type="AlphaFoldDB" id="A0A0F9SHF4"/>
<dbReference type="SUPFAM" id="SSF52540">
    <property type="entry name" value="P-loop containing nucleoside triphosphate hydrolases"/>
    <property type="match status" value="1"/>
</dbReference>